<keyword evidence="2" id="KW-1185">Reference proteome</keyword>
<comment type="caution">
    <text evidence="1">The sequence shown here is derived from an EMBL/GenBank/DDBJ whole genome shotgun (WGS) entry which is preliminary data.</text>
</comment>
<name>A0AAD5R2L3_PARTN</name>
<organism evidence="1 2">
    <name type="scientific">Parelaphostrongylus tenuis</name>
    <name type="common">Meningeal worm</name>
    <dbReference type="NCBI Taxonomy" id="148309"/>
    <lineage>
        <taxon>Eukaryota</taxon>
        <taxon>Metazoa</taxon>
        <taxon>Ecdysozoa</taxon>
        <taxon>Nematoda</taxon>
        <taxon>Chromadorea</taxon>
        <taxon>Rhabditida</taxon>
        <taxon>Rhabditina</taxon>
        <taxon>Rhabditomorpha</taxon>
        <taxon>Strongyloidea</taxon>
        <taxon>Metastrongylidae</taxon>
        <taxon>Parelaphostrongylus</taxon>
    </lineage>
</organism>
<reference evidence="1" key="1">
    <citation type="submission" date="2021-06" db="EMBL/GenBank/DDBJ databases">
        <title>Parelaphostrongylus tenuis whole genome reference sequence.</title>
        <authorList>
            <person name="Garwood T.J."/>
            <person name="Larsen P.A."/>
            <person name="Fountain-Jones N.M."/>
            <person name="Garbe J.R."/>
            <person name="Macchietto M.G."/>
            <person name="Kania S.A."/>
            <person name="Gerhold R.W."/>
            <person name="Richards J.E."/>
            <person name="Wolf T.M."/>
        </authorList>
    </citation>
    <scope>NUCLEOTIDE SEQUENCE</scope>
    <source>
        <strain evidence="1">MNPRO001-30</strain>
        <tissue evidence="1">Meninges</tissue>
    </source>
</reference>
<gene>
    <name evidence="1" type="ORF">KIN20_029468</name>
</gene>
<dbReference type="AlphaFoldDB" id="A0AAD5R2L3"/>
<protein>
    <submittedName>
        <fullName evidence="1">Uncharacterized protein</fullName>
    </submittedName>
</protein>
<evidence type="ECO:0000313" key="1">
    <source>
        <dbReference type="EMBL" id="KAJ1368352.1"/>
    </source>
</evidence>
<accession>A0AAD5R2L3</accession>
<sequence length="92" mass="10277">MVDSPSNRSEGVKPYPELGLMAAEGAIAAINDPCAQWDVLSEDDVALIKRRCEDLLNWFTYLDAKNLTNFTVVIDKDYLQLVRMSGIQGVEK</sequence>
<dbReference type="EMBL" id="JAHQIW010006167">
    <property type="protein sequence ID" value="KAJ1368352.1"/>
    <property type="molecule type" value="Genomic_DNA"/>
</dbReference>
<dbReference type="Proteomes" id="UP001196413">
    <property type="component" value="Unassembled WGS sequence"/>
</dbReference>
<proteinExistence type="predicted"/>
<evidence type="ECO:0000313" key="2">
    <source>
        <dbReference type="Proteomes" id="UP001196413"/>
    </source>
</evidence>